<proteinExistence type="predicted"/>
<accession>A0A8J3G916</accession>
<protein>
    <submittedName>
        <fullName evidence="1">Uncharacterized protein</fullName>
    </submittedName>
</protein>
<dbReference type="Proteomes" id="UP000598271">
    <property type="component" value="Unassembled WGS sequence"/>
</dbReference>
<gene>
    <name evidence="1" type="ORF">GCM10007390_16070</name>
</gene>
<organism evidence="1 2">
    <name type="scientific">Persicitalea jodogahamensis</name>
    <dbReference type="NCBI Taxonomy" id="402147"/>
    <lineage>
        <taxon>Bacteria</taxon>
        <taxon>Pseudomonadati</taxon>
        <taxon>Bacteroidota</taxon>
        <taxon>Cytophagia</taxon>
        <taxon>Cytophagales</taxon>
        <taxon>Spirosomataceae</taxon>
        <taxon>Persicitalea</taxon>
    </lineage>
</organism>
<reference evidence="1 2" key="1">
    <citation type="journal article" date="2014" name="Int. J. Syst. Evol. Microbiol.">
        <title>Complete genome sequence of Corynebacterium casei LMG S-19264T (=DSM 44701T), isolated from a smear-ripened cheese.</title>
        <authorList>
            <consortium name="US DOE Joint Genome Institute (JGI-PGF)"/>
            <person name="Walter F."/>
            <person name="Albersmeier A."/>
            <person name="Kalinowski J."/>
            <person name="Ruckert C."/>
        </authorList>
    </citation>
    <scope>NUCLEOTIDE SEQUENCE [LARGE SCALE GENOMIC DNA]</scope>
    <source>
        <strain evidence="1 2">KCTC 12866</strain>
    </source>
</reference>
<dbReference type="AlphaFoldDB" id="A0A8J3G916"/>
<evidence type="ECO:0000313" key="1">
    <source>
        <dbReference type="EMBL" id="GHB63020.1"/>
    </source>
</evidence>
<comment type="caution">
    <text evidence="1">The sequence shown here is derived from an EMBL/GenBank/DDBJ whole genome shotgun (WGS) entry which is preliminary data.</text>
</comment>
<keyword evidence="2" id="KW-1185">Reference proteome</keyword>
<sequence length="337" mass="35935">MKKRNLIPLVYGLALTLVLFNCQRLDEPLSTTPNADLLKGFTAIKMPNADLVTPQAVVTTPSALLPAAVSLDFKNGMTGANGKLPAEFQKAVDALNSSLSADEMKLFSEVNPEVVKNLMAGGALPDNMKRVVERAESSPALSIYLTKPVLPTVQEIKPVVEKEVKEDATARTAANTSCKKQAQDAYQATLAQLREQRSQQLAAALLANQQAVAAANAAAAACKSSVSFATERAAAQQRLNQAIATIQSSNYPSYLKNLYIVLATVQYYAELNQINQLEAQARVNCDRVKIAAIVAASSALNANRNAIQDNFDAAVAAAAAQIPIFIANCEYQQGQGI</sequence>
<evidence type="ECO:0000313" key="2">
    <source>
        <dbReference type="Proteomes" id="UP000598271"/>
    </source>
</evidence>
<dbReference type="RefSeq" id="WP_189563791.1">
    <property type="nucleotide sequence ID" value="NZ_BMXF01000001.1"/>
</dbReference>
<name>A0A8J3G916_9BACT</name>
<dbReference type="EMBL" id="BMXF01000001">
    <property type="protein sequence ID" value="GHB63020.1"/>
    <property type="molecule type" value="Genomic_DNA"/>
</dbReference>